<proteinExistence type="predicted"/>
<organism evidence="1 2">
    <name type="scientific">Ficus carica</name>
    <name type="common">Common fig</name>
    <dbReference type="NCBI Taxonomy" id="3494"/>
    <lineage>
        <taxon>Eukaryota</taxon>
        <taxon>Viridiplantae</taxon>
        <taxon>Streptophyta</taxon>
        <taxon>Embryophyta</taxon>
        <taxon>Tracheophyta</taxon>
        <taxon>Spermatophyta</taxon>
        <taxon>Magnoliopsida</taxon>
        <taxon>eudicotyledons</taxon>
        <taxon>Gunneridae</taxon>
        <taxon>Pentapetalae</taxon>
        <taxon>rosids</taxon>
        <taxon>fabids</taxon>
        <taxon>Rosales</taxon>
        <taxon>Moraceae</taxon>
        <taxon>Ficeae</taxon>
        <taxon>Ficus</taxon>
    </lineage>
</organism>
<evidence type="ECO:0000313" key="1">
    <source>
        <dbReference type="EMBL" id="GMN71725.1"/>
    </source>
</evidence>
<gene>
    <name evidence="1" type="ORF">TIFTF001_051873</name>
</gene>
<accession>A0AA88EES3</accession>
<name>A0AA88EES3_FICCA</name>
<dbReference type="EMBL" id="BTGU01010159">
    <property type="protein sequence ID" value="GMN71725.1"/>
    <property type="molecule type" value="Genomic_DNA"/>
</dbReference>
<comment type="caution">
    <text evidence="1">The sequence shown here is derived from an EMBL/GenBank/DDBJ whole genome shotgun (WGS) entry which is preliminary data.</text>
</comment>
<protein>
    <submittedName>
        <fullName evidence="1">Uncharacterized protein</fullName>
    </submittedName>
</protein>
<dbReference type="Proteomes" id="UP001187192">
    <property type="component" value="Unassembled WGS sequence"/>
</dbReference>
<dbReference type="AlphaFoldDB" id="A0AA88EES3"/>
<reference evidence="1" key="1">
    <citation type="submission" date="2023-07" db="EMBL/GenBank/DDBJ databases">
        <title>draft genome sequence of fig (Ficus carica).</title>
        <authorList>
            <person name="Takahashi T."/>
            <person name="Nishimura K."/>
        </authorList>
    </citation>
    <scope>NUCLEOTIDE SEQUENCE</scope>
</reference>
<sequence>MAAADESEIKWVASLRSWHAGGAGCRRGARCRASVGSWVQAWSREVVLLGLGPL</sequence>
<keyword evidence="2" id="KW-1185">Reference proteome</keyword>
<evidence type="ECO:0000313" key="2">
    <source>
        <dbReference type="Proteomes" id="UP001187192"/>
    </source>
</evidence>